<name>A0A6A3STU5_9STRA</name>
<evidence type="ECO:0000313" key="1">
    <source>
        <dbReference type="EMBL" id="KAE9123183.1"/>
    </source>
</evidence>
<dbReference type="Proteomes" id="UP000441208">
    <property type="component" value="Unassembled WGS sequence"/>
</dbReference>
<accession>A0A6A3STU5</accession>
<dbReference type="AlphaFoldDB" id="A0A6A3STU5"/>
<reference evidence="3 4" key="1">
    <citation type="submission" date="2018-08" db="EMBL/GenBank/DDBJ databases">
        <title>Genomic investigation of the strawberry pathogen Phytophthora fragariae indicates pathogenicity is determined by transcriptional variation in three key races.</title>
        <authorList>
            <person name="Adams T.M."/>
            <person name="Armitage A.D."/>
            <person name="Sobczyk M.K."/>
            <person name="Bates H.J."/>
            <person name="Dunwell J.M."/>
            <person name="Nellist C.F."/>
            <person name="Harrison R.J."/>
        </authorList>
    </citation>
    <scope>NUCLEOTIDE SEQUENCE [LARGE SCALE GENOMIC DNA]</scope>
    <source>
        <strain evidence="2 3">BC-1</strain>
        <strain evidence="1 4">NOV-71</strain>
    </source>
</reference>
<evidence type="ECO:0000313" key="2">
    <source>
        <dbReference type="EMBL" id="KAE9243934.1"/>
    </source>
</evidence>
<evidence type="ECO:0000313" key="3">
    <source>
        <dbReference type="Proteomes" id="UP000440367"/>
    </source>
</evidence>
<organism evidence="1 4">
    <name type="scientific">Phytophthora fragariae</name>
    <dbReference type="NCBI Taxonomy" id="53985"/>
    <lineage>
        <taxon>Eukaryota</taxon>
        <taxon>Sar</taxon>
        <taxon>Stramenopiles</taxon>
        <taxon>Oomycota</taxon>
        <taxon>Peronosporomycetes</taxon>
        <taxon>Peronosporales</taxon>
        <taxon>Peronosporaceae</taxon>
        <taxon>Phytophthora</taxon>
    </lineage>
</organism>
<proteinExistence type="predicted"/>
<dbReference type="EMBL" id="QXGD01000307">
    <property type="protein sequence ID" value="KAE9243934.1"/>
    <property type="molecule type" value="Genomic_DNA"/>
</dbReference>
<dbReference type="EMBL" id="QXFZ01000281">
    <property type="protein sequence ID" value="KAE9123183.1"/>
    <property type="molecule type" value="Genomic_DNA"/>
</dbReference>
<dbReference type="Proteomes" id="UP000440367">
    <property type="component" value="Unassembled WGS sequence"/>
</dbReference>
<protein>
    <submittedName>
        <fullName evidence="1">Uncharacterized protein</fullName>
    </submittedName>
</protein>
<evidence type="ECO:0000313" key="4">
    <source>
        <dbReference type="Proteomes" id="UP000441208"/>
    </source>
</evidence>
<comment type="caution">
    <text evidence="1">The sequence shown here is derived from an EMBL/GenBank/DDBJ whole genome shotgun (WGS) entry which is preliminary data.</text>
</comment>
<gene>
    <name evidence="2" type="ORF">PF002_g8025</name>
    <name evidence="1" type="ORF">PF007_g7154</name>
</gene>
<sequence>MLFTAFSSTYVLQLGLLSCAEDWHSALTPFQLFNAMCDRYE</sequence>